<protein>
    <submittedName>
        <fullName evidence="1">Uncharacterized protein</fullName>
    </submittedName>
</protein>
<name>A0A9P8PCH5_9ASCO</name>
<sequence length="250" mass="27300">MKFKFFTNTETVGPAISTSSSGWSISSKSALSSSLSVLASAMLSEPASLVNKFLGPFSKYKIDFPKRLNESFVNALRADGASLNSTMAIVPAGGINSLLSWPYAENSSPMDSNVVPCWKFFTKITLSSLSLVSKLVKSTPFSSKYLRTSPITWASARACFTAELLLVGSISSPLLIPNFADTLSKTASLFMYNEFQLNCCLEDSYLFLSSFCFFKGRLARSNSVNVWSFLAFPGRMCNSLPWKICLSSSK</sequence>
<reference evidence="1" key="1">
    <citation type="journal article" date="2021" name="Open Biol.">
        <title>Shared evolutionary footprints suggest mitochondrial oxidative damage underlies multiple complex I losses in fungi.</title>
        <authorList>
            <person name="Schikora-Tamarit M.A."/>
            <person name="Marcet-Houben M."/>
            <person name="Nosek J."/>
            <person name="Gabaldon T."/>
        </authorList>
    </citation>
    <scope>NUCLEOTIDE SEQUENCE</scope>
    <source>
        <strain evidence="1">CBS6075</strain>
    </source>
</reference>
<evidence type="ECO:0000313" key="2">
    <source>
        <dbReference type="Proteomes" id="UP000769157"/>
    </source>
</evidence>
<accession>A0A9P8PCH5</accession>
<evidence type="ECO:0000313" key="1">
    <source>
        <dbReference type="EMBL" id="KAH3669070.1"/>
    </source>
</evidence>
<dbReference type="AlphaFoldDB" id="A0A9P8PCH5"/>
<dbReference type="Proteomes" id="UP000769157">
    <property type="component" value="Unassembled WGS sequence"/>
</dbReference>
<dbReference type="EMBL" id="JAEUBE010000143">
    <property type="protein sequence ID" value="KAH3669070.1"/>
    <property type="molecule type" value="Genomic_DNA"/>
</dbReference>
<reference evidence="1" key="2">
    <citation type="submission" date="2021-01" db="EMBL/GenBank/DDBJ databases">
        <authorList>
            <person name="Schikora-Tamarit M.A."/>
        </authorList>
    </citation>
    <scope>NUCLEOTIDE SEQUENCE</scope>
    <source>
        <strain evidence="1">CBS6075</strain>
    </source>
</reference>
<dbReference type="RefSeq" id="XP_046063453.1">
    <property type="nucleotide sequence ID" value="XM_046202451.1"/>
</dbReference>
<gene>
    <name evidence="1" type="ORF">OGAPHI_001666</name>
</gene>
<dbReference type="GeneID" id="70233633"/>
<proteinExistence type="predicted"/>
<dbReference type="OrthoDB" id="10548283at2759"/>
<organism evidence="1 2">
    <name type="scientific">Ogataea philodendri</name>
    <dbReference type="NCBI Taxonomy" id="1378263"/>
    <lineage>
        <taxon>Eukaryota</taxon>
        <taxon>Fungi</taxon>
        <taxon>Dikarya</taxon>
        <taxon>Ascomycota</taxon>
        <taxon>Saccharomycotina</taxon>
        <taxon>Pichiomycetes</taxon>
        <taxon>Pichiales</taxon>
        <taxon>Pichiaceae</taxon>
        <taxon>Ogataea</taxon>
    </lineage>
</organism>
<keyword evidence="2" id="KW-1185">Reference proteome</keyword>
<comment type="caution">
    <text evidence="1">The sequence shown here is derived from an EMBL/GenBank/DDBJ whole genome shotgun (WGS) entry which is preliminary data.</text>
</comment>